<evidence type="ECO:0000256" key="3">
    <source>
        <dbReference type="ARBA" id="ARBA00022679"/>
    </source>
</evidence>
<evidence type="ECO:0000256" key="5">
    <source>
        <dbReference type="ARBA" id="ARBA00022842"/>
    </source>
</evidence>
<dbReference type="Pfam" id="PF00348">
    <property type="entry name" value="polyprenyl_synt"/>
    <property type="match status" value="1"/>
</dbReference>
<dbReference type="Gene3D" id="1.10.600.10">
    <property type="entry name" value="Farnesyl Diphosphate Synthase"/>
    <property type="match status" value="1"/>
</dbReference>
<evidence type="ECO:0000256" key="6">
    <source>
        <dbReference type="RuleBase" id="RU004466"/>
    </source>
</evidence>
<dbReference type="PANTHER" id="PTHR12001:SF69">
    <property type="entry name" value="ALL TRANS-POLYPRENYL-DIPHOSPHATE SYNTHASE PDSS1"/>
    <property type="match status" value="1"/>
</dbReference>
<dbReference type="InterPro" id="IPR008949">
    <property type="entry name" value="Isoprenoid_synthase_dom_sf"/>
</dbReference>
<reference evidence="7" key="2">
    <citation type="submission" date="2021-05" db="EMBL/GenBank/DDBJ databases">
        <title>Protein family content uncovers lineage relationships and bacterial pathway maintenance mechanisms in DPANN archaea.</title>
        <authorList>
            <person name="Castelle C.J."/>
            <person name="Meheust R."/>
            <person name="Jaffe A.L."/>
            <person name="Seitz K."/>
            <person name="Gong X."/>
            <person name="Baker B.J."/>
            <person name="Banfield J.F."/>
        </authorList>
    </citation>
    <scope>NUCLEOTIDE SEQUENCE</scope>
    <source>
        <strain evidence="7">RIFCSPHIGHO2_01_FULL_AR10_44_11</strain>
    </source>
</reference>
<evidence type="ECO:0000256" key="2">
    <source>
        <dbReference type="ARBA" id="ARBA00006706"/>
    </source>
</evidence>
<sequence>MQKQIQAAEQTISKDAYFQEMRETWDCTREYMLKKLSELEAINKRAALAIQENAVVKKRLSLEKQNVNLRPFLMRLSFEACRGYDWKRIIPACAAAEFLNISTYIINAIFDEKGESRKDINQYIIAGMVFRDLASECFPDLGISLSPEEITKIHYALTEINKLIYIGQHIDLYQLKKENIADFNSFEEMKILYLDRTEKICGKFMENIACIGAILADATAEQLETLKNFGLSYGNGVQIANDLGDFVLGTSQAVDFEKTYKDQYSDIRHGKLTYPIILGLEIAEETPVKALLGKDNVNYKELELLTRYLKESGIFEKIKELSKAEYYECKRTLRNLPKSEARSMLSLMASMLRSNKYFTFFRKLEETKPLNSNSL</sequence>
<keyword evidence="5" id="KW-0460">Magnesium</keyword>
<keyword evidence="4" id="KW-0479">Metal-binding</keyword>
<dbReference type="GO" id="GO:0004659">
    <property type="term" value="F:prenyltransferase activity"/>
    <property type="evidence" value="ECO:0007669"/>
    <property type="project" value="InterPro"/>
</dbReference>
<gene>
    <name evidence="7" type="ORF">J4415_03255</name>
</gene>
<evidence type="ECO:0000313" key="7">
    <source>
        <dbReference type="EMBL" id="MBS3057621.1"/>
    </source>
</evidence>
<dbReference type="GO" id="GO:0046872">
    <property type="term" value="F:metal ion binding"/>
    <property type="evidence" value="ECO:0007669"/>
    <property type="project" value="UniProtKB-KW"/>
</dbReference>
<dbReference type="EMBL" id="JAGVWD010000048">
    <property type="protein sequence ID" value="MBS3057621.1"/>
    <property type="molecule type" value="Genomic_DNA"/>
</dbReference>
<dbReference type="Proteomes" id="UP000677687">
    <property type="component" value="Unassembled WGS sequence"/>
</dbReference>
<dbReference type="InterPro" id="IPR000092">
    <property type="entry name" value="Polyprenyl_synt"/>
</dbReference>
<protein>
    <submittedName>
        <fullName evidence="7">Polyprenyl synthetase family protein</fullName>
    </submittedName>
</protein>
<keyword evidence="3 6" id="KW-0808">Transferase</keyword>
<proteinExistence type="inferred from homology"/>
<dbReference type="PANTHER" id="PTHR12001">
    <property type="entry name" value="GERANYLGERANYL PYROPHOSPHATE SYNTHASE"/>
    <property type="match status" value="1"/>
</dbReference>
<dbReference type="CDD" id="cd00867">
    <property type="entry name" value="Trans_IPPS"/>
    <property type="match status" value="1"/>
</dbReference>
<comment type="caution">
    <text evidence="7">The sequence shown here is derived from an EMBL/GenBank/DDBJ whole genome shotgun (WGS) entry which is preliminary data.</text>
</comment>
<accession>A0A8T4KTC8</accession>
<dbReference type="AlphaFoldDB" id="A0A8T4KTC8"/>
<comment type="similarity">
    <text evidence="2 6">Belongs to the FPP/GGPP synthase family.</text>
</comment>
<reference evidence="7" key="1">
    <citation type="submission" date="2021-03" db="EMBL/GenBank/DDBJ databases">
        <authorList>
            <person name="Jaffe A."/>
        </authorList>
    </citation>
    <scope>NUCLEOTIDE SEQUENCE</scope>
    <source>
        <strain evidence="7">RIFCSPHIGHO2_01_FULL_AR10_44_11</strain>
    </source>
</reference>
<dbReference type="GO" id="GO:0008299">
    <property type="term" value="P:isoprenoid biosynthetic process"/>
    <property type="evidence" value="ECO:0007669"/>
    <property type="project" value="InterPro"/>
</dbReference>
<dbReference type="SUPFAM" id="SSF48576">
    <property type="entry name" value="Terpenoid synthases"/>
    <property type="match status" value="1"/>
</dbReference>
<organism evidence="7 8">
    <name type="scientific">Candidatus Iainarchaeum sp</name>
    <dbReference type="NCBI Taxonomy" id="3101447"/>
    <lineage>
        <taxon>Archaea</taxon>
        <taxon>Candidatus Iainarchaeota</taxon>
        <taxon>Candidatus Iainarchaeia</taxon>
        <taxon>Candidatus Iainarchaeales</taxon>
        <taxon>Candidatus Iainarchaeaceae</taxon>
        <taxon>Candidatus Iainarchaeum</taxon>
    </lineage>
</organism>
<evidence type="ECO:0000256" key="4">
    <source>
        <dbReference type="ARBA" id="ARBA00022723"/>
    </source>
</evidence>
<comment type="cofactor">
    <cofactor evidence="1">
        <name>Mg(2+)</name>
        <dbReference type="ChEBI" id="CHEBI:18420"/>
    </cofactor>
</comment>
<name>A0A8T4KTC8_9ARCH</name>
<evidence type="ECO:0000256" key="1">
    <source>
        <dbReference type="ARBA" id="ARBA00001946"/>
    </source>
</evidence>
<evidence type="ECO:0000313" key="8">
    <source>
        <dbReference type="Proteomes" id="UP000677687"/>
    </source>
</evidence>